<evidence type="ECO:0000313" key="5">
    <source>
        <dbReference type="Proteomes" id="UP001055153"/>
    </source>
</evidence>
<dbReference type="SUPFAM" id="SSF51182">
    <property type="entry name" value="RmlC-like cupins"/>
    <property type="match status" value="1"/>
</dbReference>
<dbReference type="RefSeq" id="WP_238234528.1">
    <property type="nucleotide sequence ID" value="NZ_BPQQ01000017.1"/>
</dbReference>
<dbReference type="Pfam" id="PF12833">
    <property type="entry name" value="HTH_18"/>
    <property type="match status" value="1"/>
</dbReference>
<evidence type="ECO:0000259" key="3">
    <source>
        <dbReference type="PROSITE" id="PS01124"/>
    </source>
</evidence>
<keyword evidence="1" id="KW-0238">DNA-binding</keyword>
<dbReference type="InterPro" id="IPR003313">
    <property type="entry name" value="AraC-bd"/>
</dbReference>
<evidence type="ECO:0000313" key="4">
    <source>
        <dbReference type="EMBL" id="GJD99640.1"/>
    </source>
</evidence>
<dbReference type="Gene3D" id="2.60.120.10">
    <property type="entry name" value="Jelly Rolls"/>
    <property type="match status" value="1"/>
</dbReference>
<comment type="caution">
    <text evidence="4">The sequence shown here is derived from an EMBL/GenBank/DDBJ whole genome shotgun (WGS) entry which is preliminary data.</text>
</comment>
<keyword evidence="2" id="KW-1133">Transmembrane helix</keyword>
<keyword evidence="2" id="KW-0812">Transmembrane</keyword>
<dbReference type="InterPro" id="IPR014710">
    <property type="entry name" value="RmlC-like_jellyroll"/>
</dbReference>
<dbReference type="EMBL" id="BPQQ01000017">
    <property type="protein sequence ID" value="GJD99640.1"/>
    <property type="molecule type" value="Genomic_DNA"/>
</dbReference>
<organism evidence="4 5">
    <name type="scientific">Methylobacterium isbiliense</name>
    <dbReference type="NCBI Taxonomy" id="315478"/>
    <lineage>
        <taxon>Bacteria</taxon>
        <taxon>Pseudomonadati</taxon>
        <taxon>Pseudomonadota</taxon>
        <taxon>Alphaproteobacteria</taxon>
        <taxon>Hyphomicrobiales</taxon>
        <taxon>Methylobacteriaceae</taxon>
        <taxon>Methylobacterium</taxon>
    </lineage>
</organism>
<reference evidence="4" key="1">
    <citation type="journal article" date="2021" name="Front. Microbiol.">
        <title>Comprehensive Comparative Genomics and Phenotyping of Methylobacterium Species.</title>
        <authorList>
            <person name="Alessa O."/>
            <person name="Ogura Y."/>
            <person name="Fujitani Y."/>
            <person name="Takami H."/>
            <person name="Hayashi T."/>
            <person name="Sahin N."/>
            <person name="Tani A."/>
        </authorList>
    </citation>
    <scope>NUCLEOTIDE SEQUENCE</scope>
    <source>
        <strain evidence="4">DSM 17168</strain>
    </source>
</reference>
<keyword evidence="2" id="KW-0472">Membrane</keyword>
<dbReference type="Gene3D" id="1.10.10.60">
    <property type="entry name" value="Homeodomain-like"/>
    <property type="match status" value="1"/>
</dbReference>
<evidence type="ECO:0000256" key="1">
    <source>
        <dbReference type="ARBA" id="ARBA00023125"/>
    </source>
</evidence>
<dbReference type="InterPro" id="IPR011051">
    <property type="entry name" value="RmlC_Cupin_sf"/>
</dbReference>
<dbReference type="PROSITE" id="PS01124">
    <property type="entry name" value="HTH_ARAC_FAMILY_2"/>
    <property type="match status" value="1"/>
</dbReference>
<dbReference type="SMART" id="SM00342">
    <property type="entry name" value="HTH_ARAC"/>
    <property type="match status" value="1"/>
</dbReference>
<dbReference type="InterPro" id="IPR018060">
    <property type="entry name" value="HTH_AraC"/>
</dbReference>
<dbReference type="CDD" id="cd06124">
    <property type="entry name" value="cupin_NimR-like_N"/>
    <property type="match status" value="1"/>
</dbReference>
<evidence type="ECO:0000256" key="2">
    <source>
        <dbReference type="SAM" id="Phobius"/>
    </source>
</evidence>
<dbReference type="PANTHER" id="PTHR11019:SF159">
    <property type="entry name" value="TRANSCRIPTIONAL REGULATOR-RELATED"/>
    <property type="match status" value="1"/>
</dbReference>
<feature type="transmembrane region" description="Helical" evidence="2">
    <location>
        <begin position="39"/>
        <end position="58"/>
    </location>
</feature>
<dbReference type="PANTHER" id="PTHR11019">
    <property type="entry name" value="HTH-TYPE TRANSCRIPTIONAL REGULATOR NIMR"/>
    <property type="match status" value="1"/>
</dbReference>
<dbReference type="Proteomes" id="UP001055153">
    <property type="component" value="Unassembled WGS sequence"/>
</dbReference>
<proteinExistence type="predicted"/>
<protein>
    <submittedName>
        <fullName evidence="4">HTH-type transcriptional regulator NimR</fullName>
    </submittedName>
</protein>
<dbReference type="Pfam" id="PF02311">
    <property type="entry name" value="AraC_binding"/>
    <property type="match status" value="1"/>
</dbReference>
<name>A0ABQ4SB14_9HYPH</name>
<gene>
    <name evidence="4" type="primary">nimR</name>
    <name evidence="4" type="ORF">GMJLKIPL_1558</name>
</gene>
<reference evidence="4" key="2">
    <citation type="submission" date="2021-08" db="EMBL/GenBank/DDBJ databases">
        <authorList>
            <person name="Tani A."/>
            <person name="Ola A."/>
            <person name="Ogura Y."/>
            <person name="Katsura K."/>
            <person name="Hayashi T."/>
        </authorList>
    </citation>
    <scope>NUCLEOTIDE SEQUENCE</scope>
    <source>
        <strain evidence="4">DSM 17168</strain>
    </source>
</reference>
<accession>A0ABQ4SB14</accession>
<feature type="domain" description="HTH araC/xylS-type" evidence="3">
    <location>
        <begin position="158"/>
        <end position="247"/>
    </location>
</feature>
<sequence>MRSERAADYQDVPRRLAVMPKTYPAGSTTGLHSHPRAQLLYATAGLMVAGTALGTWVVPSGHALWIPPGVLHDVTMCGPVAMSSAYIAVDGTEAAQTPCRVLRVSRLLAAALAAIAEEPVLYDEAGRGGLLAALVLDEIMRAPETPLALPMPQDPRLRRVCAQIVADPRAPGDLDAWAGLAGASRRTLTRRFRAETGLSFGAWRTRARMARALALAAEGTAPRAVAAAVGYANPQVLHGVMRRTLGS</sequence>
<keyword evidence="5" id="KW-1185">Reference proteome</keyword>